<dbReference type="OrthoDB" id="182205at2"/>
<dbReference type="AlphaFoldDB" id="A0A5M7C8M9"/>
<evidence type="ECO:0000313" key="1">
    <source>
        <dbReference type="EMBL" id="KAA5838392.1"/>
    </source>
</evidence>
<dbReference type="Proteomes" id="UP000323946">
    <property type="component" value="Unassembled WGS sequence"/>
</dbReference>
<reference evidence="1 2" key="1">
    <citation type="submission" date="2019-09" db="EMBL/GenBank/DDBJ databases">
        <title>Draft genome sequence of the thermophilic Saccharopolyspora hirsuta VKM Ac-666T.</title>
        <authorList>
            <person name="Lobastova T.G."/>
            <person name="Fokina V."/>
            <person name="Bragin E.Y."/>
            <person name="Shtratnikova V.Y."/>
            <person name="Starodumova I.P."/>
            <person name="Tarlachkov S.V."/>
            <person name="Donova M.V."/>
        </authorList>
    </citation>
    <scope>NUCLEOTIDE SEQUENCE [LARGE SCALE GENOMIC DNA]</scope>
    <source>
        <strain evidence="1 2">VKM Ac-666</strain>
    </source>
</reference>
<gene>
    <name evidence="1" type="ORF">F1721_02865</name>
</gene>
<dbReference type="Pfam" id="PF06626">
    <property type="entry name" value="DUF1152"/>
    <property type="match status" value="1"/>
</dbReference>
<comment type="caution">
    <text evidence="1">The sequence shown here is derived from an EMBL/GenBank/DDBJ whole genome shotgun (WGS) entry which is preliminary data.</text>
</comment>
<name>A0A5M7C8M9_SACHI</name>
<dbReference type="InterPro" id="IPR010581">
    <property type="entry name" value="DUF1152"/>
</dbReference>
<dbReference type="EMBL" id="VWPH01000001">
    <property type="protein sequence ID" value="KAA5838392.1"/>
    <property type="molecule type" value="Genomic_DNA"/>
</dbReference>
<proteinExistence type="predicted"/>
<keyword evidence="2" id="KW-1185">Reference proteome</keyword>
<sequence length="319" mass="34122">MFSLIEPPLFSRLRRAGRILVAGAGGGFDVYAGLPLALALRGLGKQVHLANLTFSDLRRLAPVNWVEPGVAAVTPDSQGRDDYFPERTLARWLASRELPSTVYAFPKTGVRPLRAAYSALVARLDLDAIVLVDGGNDILLRGDEEGLGTPEEDMTSLAAVAGLPGDLERLVVCLGFGVDAYHGVCHAHVLENLAGLERDGSYLGALSIPANSAEGAAYLDAVAHAQAATPRRPSIVNGQIAAAIRGEFGDVHITDRTGGSELFVNPLMSLYFTVDLPGLARSIGYLPHLEGTDRAHEVVQVIRAHHKAAHPRPRRHIPH</sequence>
<dbReference type="RefSeq" id="WP_150064898.1">
    <property type="nucleotide sequence ID" value="NZ_VWPH01000001.1"/>
</dbReference>
<organism evidence="1 2">
    <name type="scientific">Saccharopolyspora hirsuta</name>
    <dbReference type="NCBI Taxonomy" id="1837"/>
    <lineage>
        <taxon>Bacteria</taxon>
        <taxon>Bacillati</taxon>
        <taxon>Actinomycetota</taxon>
        <taxon>Actinomycetes</taxon>
        <taxon>Pseudonocardiales</taxon>
        <taxon>Pseudonocardiaceae</taxon>
        <taxon>Saccharopolyspora</taxon>
    </lineage>
</organism>
<accession>A0A5M7C8M9</accession>
<evidence type="ECO:0000313" key="2">
    <source>
        <dbReference type="Proteomes" id="UP000323946"/>
    </source>
</evidence>
<protein>
    <submittedName>
        <fullName evidence="1">DUF1152 domain-containing protein</fullName>
    </submittedName>
</protein>